<dbReference type="Gene3D" id="6.10.250.1770">
    <property type="match status" value="1"/>
</dbReference>
<feature type="region of interest" description="Disordered" evidence="2">
    <location>
        <begin position="202"/>
        <end position="225"/>
    </location>
</feature>
<feature type="compositionally biased region" description="Basic and acidic residues" evidence="2">
    <location>
        <begin position="208"/>
        <end position="217"/>
    </location>
</feature>
<dbReference type="Pfam" id="PF12923">
    <property type="entry name" value="RRP7"/>
    <property type="match status" value="1"/>
</dbReference>
<dbReference type="RefSeq" id="XP_005111819.1">
    <property type="nucleotide sequence ID" value="XM_005111762.3"/>
</dbReference>
<accession>A0ABM0K942</accession>
<gene>
    <name evidence="5" type="primary">LOC101855458</name>
</gene>
<protein>
    <submittedName>
        <fullName evidence="5">Ribosomal RNA-processing protein 7 homolog A isoform X1</fullName>
    </submittedName>
</protein>
<comment type="similarity">
    <text evidence="1">Belongs to the RRP7 family.</text>
</comment>
<dbReference type="PANTHER" id="PTHR13191">
    <property type="entry name" value="RIBOSOMAL RNA PROCESSING PROTEIN 7-RELATED"/>
    <property type="match status" value="1"/>
</dbReference>
<dbReference type="CDD" id="cd12951">
    <property type="entry name" value="RRP7_Rrp7A"/>
    <property type="match status" value="1"/>
</dbReference>
<dbReference type="InterPro" id="IPR024326">
    <property type="entry name" value="RRP7_C"/>
</dbReference>
<dbReference type="GeneID" id="101855458"/>
<dbReference type="PANTHER" id="PTHR13191:SF0">
    <property type="entry name" value="RIBOSOMAL RNA-PROCESSING PROTEIN 7 HOMOLOG A-RELATED"/>
    <property type="match status" value="1"/>
</dbReference>
<dbReference type="InterPro" id="IPR012677">
    <property type="entry name" value="Nucleotide-bd_a/b_plait_sf"/>
</dbReference>
<dbReference type="Pfam" id="PF00076">
    <property type="entry name" value="RRM_1"/>
    <property type="match status" value="1"/>
</dbReference>
<proteinExistence type="inferred from homology"/>
<sequence>MAPNKLKKDAPLNIQGYTVLQVKPTVRSNVCHCMYLREHSAAVPRAEWPQGRTLIVHNIPPYCNEENVRLLFKECGDIIRVYLQSKPSSKPIVQSQFLPTSSEKGVQIAYVVFRKPGGVKNACNMVYDKERLLSDANTPIIAGLRAYIKEYEDSVTDVDALEKSAEEFMAQYYKKKDEEIKREKEMEGVPDEDGFIKVTRHGKNKGLRRTEETEKRGHEHIRSRKKKNELKDFYVFQYRETKRKHIAELQAKFEDDKKKVKEMKIARKFRPY</sequence>
<evidence type="ECO:0000259" key="3">
    <source>
        <dbReference type="SMART" id="SM00360"/>
    </source>
</evidence>
<dbReference type="InterPro" id="IPR000504">
    <property type="entry name" value="RRM_dom"/>
</dbReference>
<dbReference type="SMART" id="SM00360">
    <property type="entry name" value="RRM"/>
    <property type="match status" value="1"/>
</dbReference>
<keyword evidence="4" id="KW-1185">Reference proteome</keyword>
<evidence type="ECO:0000313" key="4">
    <source>
        <dbReference type="Proteomes" id="UP000694888"/>
    </source>
</evidence>
<evidence type="ECO:0000256" key="2">
    <source>
        <dbReference type="SAM" id="MobiDB-lite"/>
    </source>
</evidence>
<evidence type="ECO:0000256" key="1">
    <source>
        <dbReference type="ARBA" id="ARBA00006110"/>
    </source>
</evidence>
<dbReference type="InterPro" id="IPR040446">
    <property type="entry name" value="RRP7"/>
</dbReference>
<dbReference type="Proteomes" id="UP000694888">
    <property type="component" value="Unplaced"/>
</dbReference>
<dbReference type="SUPFAM" id="SSF54928">
    <property type="entry name" value="RNA-binding domain, RBD"/>
    <property type="match status" value="1"/>
</dbReference>
<dbReference type="InterPro" id="IPR035979">
    <property type="entry name" value="RBD_domain_sf"/>
</dbReference>
<dbReference type="Gene3D" id="3.30.70.330">
    <property type="match status" value="1"/>
</dbReference>
<feature type="domain" description="RRM" evidence="3">
    <location>
        <begin position="53"/>
        <end position="143"/>
    </location>
</feature>
<reference evidence="5" key="1">
    <citation type="submission" date="2025-08" db="UniProtKB">
        <authorList>
            <consortium name="RefSeq"/>
        </authorList>
    </citation>
    <scope>IDENTIFICATION</scope>
</reference>
<evidence type="ECO:0000313" key="5">
    <source>
        <dbReference type="RefSeq" id="XP_005111819.1"/>
    </source>
</evidence>
<name>A0ABM0K942_APLCA</name>
<organism evidence="4 5">
    <name type="scientific">Aplysia californica</name>
    <name type="common">California sea hare</name>
    <dbReference type="NCBI Taxonomy" id="6500"/>
    <lineage>
        <taxon>Eukaryota</taxon>
        <taxon>Metazoa</taxon>
        <taxon>Spiralia</taxon>
        <taxon>Lophotrochozoa</taxon>
        <taxon>Mollusca</taxon>
        <taxon>Gastropoda</taxon>
        <taxon>Heterobranchia</taxon>
        <taxon>Euthyneura</taxon>
        <taxon>Tectipleura</taxon>
        <taxon>Aplysiida</taxon>
        <taxon>Aplysioidea</taxon>
        <taxon>Aplysiidae</taxon>
        <taxon>Aplysia</taxon>
    </lineage>
</organism>